<evidence type="ECO:0000313" key="4">
    <source>
        <dbReference type="EMBL" id="MBO0904283.1"/>
    </source>
</evidence>
<reference evidence="4 5" key="1">
    <citation type="submission" date="2021-03" db="EMBL/GenBank/DDBJ databases">
        <title>Whole genome sequence of Jiella sp. MQZ13P-4.</title>
        <authorList>
            <person name="Tuo L."/>
        </authorList>
    </citation>
    <scope>NUCLEOTIDE SEQUENCE [LARGE SCALE GENOMIC DNA]</scope>
    <source>
        <strain evidence="4 5">MQZ13P-4</strain>
    </source>
</reference>
<sequence>MKTRTITTRIATAAAGGVLLFAACGASLAAEKGEGQADGAEVRKALTATIPLSQALAKAEQATGAKALDAAISDEAGDNAWEIELAKADGSRETVMVDASTGNIARNASDEAEGETAAKSQDGDEMEDGD</sequence>
<comment type="caution">
    <text evidence="4">The sequence shown here is derived from an EMBL/GenBank/DDBJ whole genome shotgun (WGS) entry which is preliminary data.</text>
</comment>
<dbReference type="InterPro" id="IPR025711">
    <property type="entry name" value="PepSY"/>
</dbReference>
<organism evidence="4 5">
    <name type="scientific">Jiella sonneratiae</name>
    <dbReference type="NCBI Taxonomy" id="2816856"/>
    <lineage>
        <taxon>Bacteria</taxon>
        <taxon>Pseudomonadati</taxon>
        <taxon>Pseudomonadota</taxon>
        <taxon>Alphaproteobacteria</taxon>
        <taxon>Hyphomicrobiales</taxon>
        <taxon>Aurantimonadaceae</taxon>
        <taxon>Jiella</taxon>
    </lineage>
</organism>
<evidence type="ECO:0000256" key="1">
    <source>
        <dbReference type="SAM" id="MobiDB-lite"/>
    </source>
</evidence>
<evidence type="ECO:0000259" key="3">
    <source>
        <dbReference type="Pfam" id="PF03413"/>
    </source>
</evidence>
<dbReference type="EMBL" id="JAFMPY010000010">
    <property type="protein sequence ID" value="MBO0904283.1"/>
    <property type="molecule type" value="Genomic_DNA"/>
</dbReference>
<keyword evidence="5" id="KW-1185">Reference proteome</keyword>
<name>A0ABS3J5Q4_9HYPH</name>
<feature type="signal peptide" evidence="2">
    <location>
        <begin position="1"/>
        <end position="29"/>
    </location>
</feature>
<feature type="domain" description="PepSY" evidence="3">
    <location>
        <begin position="50"/>
        <end position="104"/>
    </location>
</feature>
<dbReference type="Gene3D" id="3.10.450.40">
    <property type="match status" value="1"/>
</dbReference>
<gene>
    <name evidence="4" type="ORF">J1C47_11580</name>
</gene>
<dbReference type="PROSITE" id="PS51257">
    <property type="entry name" value="PROKAR_LIPOPROTEIN"/>
    <property type="match status" value="1"/>
</dbReference>
<evidence type="ECO:0000313" key="5">
    <source>
        <dbReference type="Proteomes" id="UP000664288"/>
    </source>
</evidence>
<feature type="region of interest" description="Disordered" evidence="1">
    <location>
        <begin position="101"/>
        <end position="130"/>
    </location>
</feature>
<dbReference type="Pfam" id="PF03413">
    <property type="entry name" value="PepSY"/>
    <property type="match status" value="1"/>
</dbReference>
<feature type="chain" id="PRO_5046391782" evidence="2">
    <location>
        <begin position="30"/>
        <end position="130"/>
    </location>
</feature>
<dbReference type="RefSeq" id="WP_207350925.1">
    <property type="nucleotide sequence ID" value="NZ_JAFMPY010000010.1"/>
</dbReference>
<evidence type="ECO:0000256" key="2">
    <source>
        <dbReference type="SAM" id="SignalP"/>
    </source>
</evidence>
<protein>
    <submittedName>
        <fullName evidence="4">PepSY domain-containing protein</fullName>
    </submittedName>
</protein>
<proteinExistence type="predicted"/>
<dbReference type="Proteomes" id="UP000664288">
    <property type="component" value="Unassembled WGS sequence"/>
</dbReference>
<keyword evidence="2" id="KW-0732">Signal</keyword>
<accession>A0ABS3J5Q4</accession>